<dbReference type="Proteomes" id="UP001295423">
    <property type="component" value="Unassembled WGS sequence"/>
</dbReference>
<comment type="caution">
    <text evidence="5">The sequence shown here is derived from an EMBL/GenBank/DDBJ whole genome shotgun (WGS) entry which is preliminary data.</text>
</comment>
<feature type="domain" description="C3H1-type" evidence="3">
    <location>
        <begin position="313"/>
        <end position="341"/>
    </location>
</feature>
<evidence type="ECO:0000259" key="3">
    <source>
        <dbReference type="PROSITE" id="PS50103"/>
    </source>
</evidence>
<dbReference type="InterPro" id="IPR000571">
    <property type="entry name" value="Znf_CCCH"/>
</dbReference>
<reference evidence="5" key="1">
    <citation type="submission" date="2023-08" db="EMBL/GenBank/DDBJ databases">
        <authorList>
            <person name="Audoor S."/>
            <person name="Bilcke G."/>
        </authorList>
    </citation>
    <scope>NUCLEOTIDE SEQUENCE</scope>
</reference>
<dbReference type="PROSITE" id="PS50158">
    <property type="entry name" value="ZF_CCHC"/>
    <property type="match status" value="1"/>
</dbReference>
<dbReference type="Gene3D" id="3.40.50.150">
    <property type="entry name" value="Vaccinia Virus protein VP39"/>
    <property type="match status" value="1"/>
</dbReference>
<organism evidence="5 6">
    <name type="scientific">Cylindrotheca closterium</name>
    <dbReference type="NCBI Taxonomy" id="2856"/>
    <lineage>
        <taxon>Eukaryota</taxon>
        <taxon>Sar</taxon>
        <taxon>Stramenopiles</taxon>
        <taxon>Ochrophyta</taxon>
        <taxon>Bacillariophyta</taxon>
        <taxon>Bacillariophyceae</taxon>
        <taxon>Bacillariophycidae</taxon>
        <taxon>Bacillariales</taxon>
        <taxon>Bacillariaceae</taxon>
        <taxon>Cylindrotheca</taxon>
    </lineage>
</organism>
<dbReference type="InterPro" id="IPR029063">
    <property type="entry name" value="SAM-dependent_MTases_sf"/>
</dbReference>
<dbReference type="GO" id="GO:0003676">
    <property type="term" value="F:nucleic acid binding"/>
    <property type="evidence" value="ECO:0007669"/>
    <property type="project" value="InterPro"/>
</dbReference>
<gene>
    <name evidence="5" type="ORF">CYCCA115_LOCUS13775</name>
</gene>
<feature type="region of interest" description="Disordered" evidence="2">
    <location>
        <begin position="55"/>
        <end position="96"/>
    </location>
</feature>
<feature type="zinc finger region" description="C3H1-type" evidence="1">
    <location>
        <begin position="313"/>
        <end position="341"/>
    </location>
</feature>
<dbReference type="PROSITE" id="PS50103">
    <property type="entry name" value="ZF_C3H1"/>
    <property type="match status" value="1"/>
</dbReference>
<accession>A0AAD2JIM3</accession>
<evidence type="ECO:0000256" key="1">
    <source>
        <dbReference type="PROSITE-ProRule" id="PRU00723"/>
    </source>
</evidence>
<dbReference type="EMBL" id="CAKOGP040001814">
    <property type="protein sequence ID" value="CAJ1952905.1"/>
    <property type="molecule type" value="Genomic_DNA"/>
</dbReference>
<keyword evidence="1" id="KW-0479">Metal-binding</keyword>
<name>A0AAD2JIM3_9STRA</name>
<evidence type="ECO:0000313" key="6">
    <source>
        <dbReference type="Proteomes" id="UP001295423"/>
    </source>
</evidence>
<dbReference type="AlphaFoldDB" id="A0AAD2JIM3"/>
<keyword evidence="6" id="KW-1185">Reference proteome</keyword>
<feature type="compositionally biased region" description="Polar residues" evidence="2">
    <location>
        <begin position="64"/>
        <end position="78"/>
    </location>
</feature>
<feature type="domain" description="CCHC-type" evidence="4">
    <location>
        <begin position="341"/>
        <end position="355"/>
    </location>
</feature>
<dbReference type="InterPro" id="IPR001878">
    <property type="entry name" value="Znf_CCHC"/>
</dbReference>
<dbReference type="SUPFAM" id="SSF53335">
    <property type="entry name" value="S-adenosyl-L-methionine-dependent methyltransferases"/>
    <property type="match status" value="1"/>
</dbReference>
<keyword evidence="1" id="KW-0862">Zinc</keyword>
<evidence type="ECO:0000313" key="5">
    <source>
        <dbReference type="EMBL" id="CAJ1952905.1"/>
    </source>
</evidence>
<evidence type="ECO:0008006" key="7">
    <source>
        <dbReference type="Google" id="ProtNLM"/>
    </source>
</evidence>
<protein>
    <recommendedName>
        <fullName evidence="7">C3H1-type domain-containing protein</fullName>
    </recommendedName>
</protein>
<dbReference type="GO" id="GO:0008270">
    <property type="term" value="F:zinc ion binding"/>
    <property type="evidence" value="ECO:0007669"/>
    <property type="project" value="UniProtKB-KW"/>
</dbReference>
<evidence type="ECO:0000256" key="2">
    <source>
        <dbReference type="SAM" id="MobiDB-lite"/>
    </source>
</evidence>
<proteinExistence type="predicted"/>
<evidence type="ECO:0000259" key="4">
    <source>
        <dbReference type="PROSITE" id="PS50158"/>
    </source>
</evidence>
<keyword evidence="1" id="KW-0863">Zinc-finger</keyword>
<sequence>MKRRREIEWRVYPPKKKPFAFSNGDDVLVKSKDGKTTYRGKIRLEDLLQAKQELKKAATDEEQLSNPGSKDQATNCDSKATPAVDGRSSFSPKSSSNVSVVLSKDQTVLQLSKKEQSRRLLPSFALQTPNIVVTPETNFFRILAKQVTAEDRVLEIGCSTGETSKLLVPPNSASWVGLDTSEQMMEQCKTTIGKKRWNEDTCHVTVVDALVDPIKAKQECTIHGAVTVVFIDIGGNRECIGVLRMLSWVLETFDQHLRLIVVKSRELAQSIQASASVGEGTGLVENGNEWFAKHRKKRAFPKHPLKAPMATSPKGMPICRYYNYHKEGCSKADCPYDHEYCHFCLKQGHIARNCPTLIDDDDTTVVLDSPEVVVEKETKKS</sequence>